<gene>
    <name evidence="1" type="ORF">CCMP2556_LOCUS1552</name>
</gene>
<keyword evidence="2" id="KW-1185">Reference proteome</keyword>
<evidence type="ECO:0000313" key="1">
    <source>
        <dbReference type="EMBL" id="CAK8989163.1"/>
    </source>
</evidence>
<reference evidence="1 2" key="1">
    <citation type="submission" date="2024-02" db="EMBL/GenBank/DDBJ databases">
        <authorList>
            <person name="Chen Y."/>
            <person name="Shah S."/>
            <person name="Dougan E. K."/>
            <person name="Thang M."/>
            <person name="Chan C."/>
        </authorList>
    </citation>
    <scope>NUCLEOTIDE SEQUENCE [LARGE SCALE GENOMIC DNA]</scope>
</reference>
<comment type="caution">
    <text evidence="1">The sequence shown here is derived from an EMBL/GenBank/DDBJ whole genome shotgun (WGS) entry which is preliminary data.</text>
</comment>
<evidence type="ECO:0000313" key="2">
    <source>
        <dbReference type="Proteomes" id="UP001642484"/>
    </source>
</evidence>
<feature type="non-terminal residue" evidence="1">
    <location>
        <position position="1"/>
    </location>
</feature>
<feature type="non-terminal residue" evidence="1">
    <location>
        <position position="622"/>
    </location>
</feature>
<organism evidence="1 2">
    <name type="scientific">Durusdinium trenchii</name>
    <dbReference type="NCBI Taxonomy" id="1381693"/>
    <lineage>
        <taxon>Eukaryota</taxon>
        <taxon>Sar</taxon>
        <taxon>Alveolata</taxon>
        <taxon>Dinophyceae</taxon>
        <taxon>Suessiales</taxon>
        <taxon>Symbiodiniaceae</taxon>
        <taxon>Durusdinium</taxon>
    </lineage>
</organism>
<dbReference type="Proteomes" id="UP001642484">
    <property type="component" value="Unassembled WGS sequence"/>
</dbReference>
<dbReference type="EMBL" id="CAXAMN010000520">
    <property type="protein sequence ID" value="CAK8989163.1"/>
    <property type="molecule type" value="Genomic_DNA"/>
</dbReference>
<sequence>KLNRRILKKDAAQVDLSEHEKTQLRGLLASLNWVSREARPDAAAGASVLASTFPSPKVSHLVEANEIVRHLKTCPVTLRIYAIEESKLRHFLVADSAFDTSGQEKFQFGFLLGFTTPDFNQGRSAPMSLMQWRSRRLRRKAASSLLCEAISMPAATAAMERLVAFFESIRYSGFNPRSKQRSEDELLATFGKTKVIAAEVEAFKDPHGVALMDAKALYDSLNSDQSQGGTDDRATLEIAIIKESLAVTQTRLRWIPHNFNPADALTKVQGCHAEPLMRLLRTGHMTLEEESDVLERGKQSQHRMKEMEQLLDRPPKELCHKVVLFQEHLSVEVAVDWTVGSAFELFGKPFNGSMPSSQTTPSTPAQQNELMLKALTAALSGDKKSIPTWNGSVETLRPWLRQLSYWELDNNVPKTRWGIKLLQSFTDGSAPRKIAETVDLSVVLSEQGYGTILTEIMTKYGPFLEAIGPAAIDHFFYGFERSRQESFSNYIAAKEVALQELEAQLGEKVPPRIAGRVLLRGANLSEQQRENLAIKYNALLTFDQIARALRPLDRPEALVGKDLEEEEELLFEEDEPESDGEGNLTYLVFDPSREYTEEETQYIWAYNSAYRDVRKDLQARRK</sequence>
<protein>
    <submittedName>
        <fullName evidence="1">Uncharacterized protein</fullName>
    </submittedName>
</protein>
<proteinExistence type="predicted"/>
<accession>A0ABP0HHA0</accession>
<name>A0ABP0HHA0_9DINO</name>